<dbReference type="InterPro" id="IPR011044">
    <property type="entry name" value="Quino_amine_DH_bsu"/>
</dbReference>
<dbReference type="PANTHER" id="PTHR23323:SF26">
    <property type="entry name" value="VACUOLAR PROTEIN SORTING-ASSOCIATED PROTEIN 18 HOMOLOG"/>
    <property type="match status" value="1"/>
</dbReference>
<dbReference type="PROSITE" id="PS50236">
    <property type="entry name" value="CHCR"/>
    <property type="match status" value="1"/>
</dbReference>
<dbReference type="AlphaFoldDB" id="F8NFT9"/>
<feature type="repeat" description="CHCR" evidence="7">
    <location>
        <begin position="662"/>
        <end position="826"/>
    </location>
</feature>
<dbReference type="GO" id="GO:0007032">
    <property type="term" value="P:endosome organization"/>
    <property type="evidence" value="ECO:0007669"/>
    <property type="project" value="TreeGrafter"/>
</dbReference>
<dbReference type="GO" id="GO:0008270">
    <property type="term" value="F:zinc ion binding"/>
    <property type="evidence" value="ECO:0007669"/>
    <property type="project" value="UniProtKB-KW"/>
</dbReference>
<dbReference type="InterPro" id="IPR013083">
    <property type="entry name" value="Znf_RING/FYVE/PHD"/>
</dbReference>
<evidence type="ECO:0000256" key="8">
    <source>
        <dbReference type="SAM" id="Coils"/>
    </source>
</evidence>
<evidence type="ECO:0000256" key="2">
    <source>
        <dbReference type="ARBA" id="ARBA00022723"/>
    </source>
</evidence>
<dbReference type="SUPFAM" id="SSF57850">
    <property type="entry name" value="RING/U-box"/>
    <property type="match status" value="1"/>
</dbReference>
<sequence length="1103" mass="123935">MFDEFVEHTTVPAGGFHGSAPHPQLQFEGFEASAYHDRDEVRAELEGITSAGGSQFPVAAAVNTPIFDLGRVQYTLPAPLVSLAVSSDILAMTLSSNTIVLIELSHAEQVVKIPIPRKPTEMTIHKMFLDPSGRHLIVTSISGENWYLYRGWKKPRVLKSFKMVIESVAWNKTALLSSSHSTSTREILIGTRGGVIFEAVLDAEEDFFKSQERYLQMVFTLPEKHPITGIKFDFFPPSDASNALIIVTTPSRIYQFVGTPDRRSDEGGRVFSALFAQYRDMAPKISELPGNLQHSELHFYTQNSDQALSLPKCLAWMTGPGIYHGKLNFDPNADDHIDSAQLLPYPSLSSPSISPSGAVFGADAPLSMALTEFHFILLYKNKIIGICNLDEKQSYEDVLPLKPNEVVRGLTADPVRKTYWVYTDQSIFELVVDNESRDVWKNYLAQGKFDAALKYAKTAGQRNHVLSAQAQSFFDEKRYFQAAQCFAQCSVSFEEVALKFLDVGERDALRSYLISRLERTRKNDLTQRMMLATWLVEFYLSKCNELDDIIASESASDDVENLRAERMVLEEDLRHFFETYKGNLEPNTVYELIQGHGRTDMYLFYAGVVGDYGRVIEHWILEEEWMKAIDAINRQSDLELYYRFGPVLIHQAPKETVDSWLRQPLLDPLRLVPSLLQLQHLHRDPLTPNHAVRYLNHVVFEQLNTSHVVHNLLVTFHTLHSRAPGDDGPLLRFLSTAPADPLTQKPYYDLDYALRLCKQTGRTQPCVHIYSKMGLWENSVDLALEKGDLELAKINADMPEDDAPLKKKLWLKIARYVVQDKKDIKSAMQFLEDTDILKIEDILPFFPDFVVIDDFKEEIAHALEGYSAHIDGLKSEMDEATRTAESIKQDIAALKNRFVTIDAGERCSVCSQLLLTRQFYVFPCQHTFHADCLISLAKDYLPAHALRRILTLQTELVKGTQGPVDRSSISNPSLAGANGHARQTAQQRTLLSSNFTNLTSPLQNGTKAAGSFGRNLLSAGDRLRDMIVPDALASVVTAPGWIPSMGLGGKGSQMDKDVEKKMEKLRGELDDVLASKCPLCESVVAGLDKPFIKVGEEDTTWAL</sequence>
<dbReference type="InterPro" id="IPR000547">
    <property type="entry name" value="Clathrin_H-chain/VPS_repeat"/>
</dbReference>
<keyword evidence="4" id="KW-0862">Zinc</keyword>
<evidence type="ECO:0000313" key="12">
    <source>
        <dbReference type="EMBL" id="EGO30909.1"/>
    </source>
</evidence>
<proteinExistence type="inferred from homology"/>
<dbReference type="GO" id="GO:0005768">
    <property type="term" value="C:endosome"/>
    <property type="evidence" value="ECO:0007669"/>
    <property type="project" value="TreeGrafter"/>
</dbReference>
<dbReference type="PANTHER" id="PTHR23323">
    <property type="entry name" value="VACUOLAR PROTEIN SORTING-ASSOCIATED PROTEIN"/>
    <property type="match status" value="1"/>
</dbReference>
<evidence type="ECO:0000256" key="5">
    <source>
        <dbReference type="ARBA" id="ARBA00023136"/>
    </source>
</evidence>
<dbReference type="Pfam" id="PF26148">
    <property type="entry name" value="VPS18_RING_C"/>
    <property type="match status" value="1"/>
</dbReference>
<feature type="domain" description="Pep3/Vps18 RING C-terminal" evidence="11">
    <location>
        <begin position="902"/>
        <end position="961"/>
    </location>
</feature>
<feature type="region of interest" description="Disordered" evidence="9">
    <location>
        <begin position="961"/>
        <end position="983"/>
    </location>
</feature>
<dbReference type="CDD" id="cd16462">
    <property type="entry name" value="RING-H2_Pep3p-like"/>
    <property type="match status" value="1"/>
</dbReference>
<evidence type="ECO:0000256" key="6">
    <source>
        <dbReference type="ARBA" id="ARBA00029433"/>
    </source>
</evidence>
<keyword evidence="5" id="KW-0472">Membrane</keyword>
<accession>F8NFT9</accession>
<gene>
    <name evidence="12" type="ORF">SERLADRAFT_432569</name>
</gene>
<dbReference type="InterPro" id="IPR058919">
    <property type="entry name" value="Pep3/Vps18_RING_C"/>
</dbReference>
<feature type="coiled-coil region" evidence="8">
    <location>
        <begin position="863"/>
        <end position="897"/>
    </location>
</feature>
<dbReference type="GeneID" id="18814034"/>
<dbReference type="GO" id="GO:0006886">
    <property type="term" value="P:intracellular protein transport"/>
    <property type="evidence" value="ECO:0007669"/>
    <property type="project" value="UniProtKB-UniRule"/>
</dbReference>
<comment type="subcellular location">
    <subcellularLocation>
        <location evidence="6">Endomembrane system</location>
        <topology evidence="6">Peripheral membrane protein</topology>
        <orientation evidence="6">Cytoplasmic side</orientation>
    </subcellularLocation>
</comment>
<reference evidence="12" key="1">
    <citation type="submission" date="2011-04" db="EMBL/GenBank/DDBJ databases">
        <title>Evolution of plant cell wall degrading machinery underlies the functional diversity of forest fungi.</title>
        <authorList>
            <consortium name="US DOE Joint Genome Institute (JGI-PGF)"/>
            <person name="Eastwood D.C."/>
            <person name="Floudas D."/>
            <person name="Binder M."/>
            <person name="Majcherczyk A."/>
            <person name="Schneider P."/>
            <person name="Aerts A."/>
            <person name="Asiegbu F.O."/>
            <person name="Baker S.E."/>
            <person name="Barry K."/>
            <person name="Bendiksby M."/>
            <person name="Blumentritt M."/>
            <person name="Coutinho P.M."/>
            <person name="Cullen D."/>
            <person name="Cullen D."/>
            <person name="Gathman A."/>
            <person name="Goodell B."/>
            <person name="Henrissat B."/>
            <person name="Ihrmark K."/>
            <person name="Kauserud H."/>
            <person name="Kohler A."/>
            <person name="LaButti K."/>
            <person name="Lapidus A."/>
            <person name="Lavin J.L."/>
            <person name="Lee Y.-H."/>
            <person name="Lindquist E."/>
            <person name="Lilly W."/>
            <person name="Lucas S."/>
            <person name="Morin E."/>
            <person name="Murat C."/>
            <person name="Oguiza J.A."/>
            <person name="Park J."/>
            <person name="Pisabarro A.G."/>
            <person name="Riley R."/>
            <person name="Rosling A."/>
            <person name="Salamov A."/>
            <person name="Schmidt O."/>
            <person name="Schmutz J."/>
            <person name="Skrede I."/>
            <person name="Stenlid J."/>
            <person name="Wiebenga A."/>
            <person name="Xie X."/>
            <person name="Kues U."/>
            <person name="Hibbett D.S."/>
            <person name="Hoffmeister D."/>
            <person name="Hogberg N."/>
            <person name="Martin F."/>
            <person name="Grigoriev I.V."/>
            <person name="Watkinson S.C."/>
        </authorList>
    </citation>
    <scope>NUCLEOTIDE SEQUENCE</scope>
    <source>
        <strain evidence="12">S7.9</strain>
    </source>
</reference>
<keyword evidence="8" id="KW-0175">Coiled coil</keyword>
<dbReference type="SUPFAM" id="SSF50969">
    <property type="entry name" value="YVTN repeat-like/Quinoprotein amine dehydrogenase"/>
    <property type="match status" value="1"/>
</dbReference>
<dbReference type="KEGG" id="sla:SERLADRAFT_432569"/>
<feature type="domain" description="Pep3/Vps18 beta-propeller" evidence="10">
    <location>
        <begin position="65"/>
        <end position="432"/>
    </location>
</feature>
<protein>
    <submittedName>
        <fullName evidence="12">Uncharacterized protein</fullName>
    </submittedName>
</protein>
<evidence type="ECO:0000256" key="7">
    <source>
        <dbReference type="PROSITE-ProRule" id="PRU01006"/>
    </source>
</evidence>
<dbReference type="Pfam" id="PF05131">
    <property type="entry name" value="Pep3_Vps18"/>
    <property type="match status" value="1"/>
</dbReference>
<dbReference type="GO" id="GO:0030674">
    <property type="term" value="F:protein-macromolecule adaptor activity"/>
    <property type="evidence" value="ECO:0007669"/>
    <property type="project" value="TreeGrafter"/>
</dbReference>
<evidence type="ECO:0000256" key="9">
    <source>
        <dbReference type="SAM" id="MobiDB-lite"/>
    </source>
</evidence>
<dbReference type="GO" id="GO:0006904">
    <property type="term" value="P:vesicle docking involved in exocytosis"/>
    <property type="evidence" value="ECO:0007669"/>
    <property type="project" value="TreeGrafter"/>
</dbReference>
<comment type="similarity">
    <text evidence="1">Belongs to the VPS18 family.</text>
</comment>
<evidence type="ECO:0000259" key="11">
    <source>
        <dbReference type="Pfam" id="PF26148"/>
    </source>
</evidence>
<dbReference type="Proteomes" id="UP000008064">
    <property type="component" value="Unassembled WGS sequence"/>
</dbReference>
<dbReference type="InterPro" id="IPR007810">
    <property type="entry name" value="Pep3/Vps18_beta-prop"/>
</dbReference>
<evidence type="ECO:0000256" key="1">
    <source>
        <dbReference type="ARBA" id="ARBA00010454"/>
    </source>
</evidence>
<keyword evidence="2" id="KW-0479">Metal-binding</keyword>
<dbReference type="OrthoDB" id="1845386at2759"/>
<evidence type="ECO:0000256" key="3">
    <source>
        <dbReference type="ARBA" id="ARBA00022771"/>
    </source>
</evidence>
<dbReference type="Gene3D" id="3.30.40.10">
    <property type="entry name" value="Zinc/RING finger domain, C3HC4 (zinc finger)"/>
    <property type="match status" value="1"/>
</dbReference>
<dbReference type="HOGENOM" id="CLU_003488_0_0_1"/>
<dbReference type="GO" id="GO:0048284">
    <property type="term" value="P:organelle fusion"/>
    <property type="evidence" value="ECO:0007669"/>
    <property type="project" value="TreeGrafter"/>
</dbReference>
<evidence type="ECO:0000259" key="10">
    <source>
        <dbReference type="Pfam" id="PF05131"/>
    </source>
</evidence>
<dbReference type="GO" id="GO:0030897">
    <property type="term" value="C:HOPS complex"/>
    <property type="evidence" value="ECO:0007669"/>
    <property type="project" value="TreeGrafter"/>
</dbReference>
<evidence type="ECO:0000256" key="4">
    <source>
        <dbReference type="ARBA" id="ARBA00022833"/>
    </source>
</evidence>
<organism>
    <name type="scientific">Serpula lacrymans var. lacrymans (strain S7.9)</name>
    <name type="common">Dry rot fungus</name>
    <dbReference type="NCBI Taxonomy" id="578457"/>
    <lineage>
        <taxon>Eukaryota</taxon>
        <taxon>Fungi</taxon>
        <taxon>Dikarya</taxon>
        <taxon>Basidiomycota</taxon>
        <taxon>Agaricomycotina</taxon>
        <taxon>Agaricomycetes</taxon>
        <taxon>Agaricomycetidae</taxon>
        <taxon>Boletales</taxon>
        <taxon>Coniophorineae</taxon>
        <taxon>Serpulaceae</taxon>
        <taxon>Serpula</taxon>
    </lineage>
</organism>
<dbReference type="RefSeq" id="XP_007312793.1">
    <property type="nucleotide sequence ID" value="XM_007312731.1"/>
</dbReference>
<dbReference type="EMBL" id="GL945428">
    <property type="protein sequence ID" value="EGO30909.1"/>
    <property type="molecule type" value="Genomic_DNA"/>
</dbReference>
<dbReference type="GO" id="GO:0007033">
    <property type="term" value="P:vacuole organization"/>
    <property type="evidence" value="ECO:0007669"/>
    <property type="project" value="TreeGrafter"/>
</dbReference>
<keyword evidence="3" id="KW-0863">Zinc-finger</keyword>
<name>F8NFT9_SERL9</name>